<organism evidence="3 4">
    <name type="scientific">Caenorhabditis japonica</name>
    <dbReference type="NCBI Taxonomy" id="281687"/>
    <lineage>
        <taxon>Eukaryota</taxon>
        <taxon>Metazoa</taxon>
        <taxon>Ecdysozoa</taxon>
        <taxon>Nematoda</taxon>
        <taxon>Chromadorea</taxon>
        <taxon>Rhabditida</taxon>
        <taxon>Rhabditina</taxon>
        <taxon>Rhabditomorpha</taxon>
        <taxon>Rhabditoidea</taxon>
        <taxon>Rhabditidae</taxon>
        <taxon>Peloderinae</taxon>
        <taxon>Caenorhabditis</taxon>
    </lineage>
</organism>
<feature type="compositionally biased region" description="Basic and acidic residues" evidence="1">
    <location>
        <begin position="76"/>
        <end position="92"/>
    </location>
</feature>
<accession>A0A8R1EID6</accession>
<dbReference type="EnsemblMetazoa" id="CJA36483.1">
    <property type="protein sequence ID" value="CJA36483.1"/>
    <property type="gene ID" value="WBGene00212330"/>
</dbReference>
<reference evidence="4" key="1">
    <citation type="submission" date="2010-08" db="EMBL/GenBank/DDBJ databases">
        <authorList>
            <consortium name="Caenorhabditis japonica Sequencing Consortium"/>
            <person name="Wilson R.K."/>
        </authorList>
    </citation>
    <scope>NUCLEOTIDE SEQUENCE [LARGE SCALE GENOMIC DNA]</scope>
    <source>
        <strain evidence="4">DF5081</strain>
    </source>
</reference>
<reference evidence="3" key="2">
    <citation type="submission" date="2022-06" db="UniProtKB">
        <authorList>
            <consortium name="EnsemblMetazoa"/>
        </authorList>
    </citation>
    <scope>IDENTIFICATION</scope>
    <source>
        <strain evidence="3">DF5081</strain>
    </source>
</reference>
<protein>
    <submittedName>
        <fullName evidence="3">Uncharacterized protein</fullName>
    </submittedName>
</protein>
<evidence type="ECO:0000256" key="1">
    <source>
        <dbReference type="SAM" id="MobiDB-lite"/>
    </source>
</evidence>
<evidence type="ECO:0000313" key="4">
    <source>
        <dbReference type="Proteomes" id="UP000005237"/>
    </source>
</evidence>
<name>A0A8R1EID6_CAEJA</name>
<evidence type="ECO:0000256" key="2">
    <source>
        <dbReference type="SAM" id="Phobius"/>
    </source>
</evidence>
<evidence type="ECO:0000313" key="3">
    <source>
        <dbReference type="EnsemblMetazoa" id="CJA36483.1"/>
    </source>
</evidence>
<keyword evidence="4" id="KW-1185">Reference proteome</keyword>
<keyword evidence="2" id="KW-0812">Transmembrane</keyword>
<sequence length="122" mass="13732">MMTIIRSGCQKERKDYFSQPYRVSDLETKSGVSMFTVLLLLCVGGLVAAGFVMVRRKVGPNSFVALNFDNPIYRRTTEEGDHQMEDPFRDPFAEPPNNRGRNDGLPTLASADNDPRENVLSF</sequence>
<keyword evidence="2" id="KW-0472">Membrane</keyword>
<dbReference type="Proteomes" id="UP000005237">
    <property type="component" value="Unassembled WGS sequence"/>
</dbReference>
<feature type="transmembrane region" description="Helical" evidence="2">
    <location>
        <begin position="32"/>
        <end position="54"/>
    </location>
</feature>
<feature type="region of interest" description="Disordered" evidence="1">
    <location>
        <begin position="76"/>
        <end position="122"/>
    </location>
</feature>
<dbReference type="AlphaFoldDB" id="A0A8R1EID6"/>
<feature type="compositionally biased region" description="Basic and acidic residues" evidence="1">
    <location>
        <begin position="113"/>
        <end position="122"/>
    </location>
</feature>
<keyword evidence="2" id="KW-1133">Transmembrane helix</keyword>
<proteinExistence type="predicted"/>